<keyword evidence="1" id="KW-0812">Transmembrane</keyword>
<proteinExistence type="evidence at transcript level"/>
<organism evidence="2">
    <name type="scientific">Anopheles aquasalis</name>
    <name type="common">Malaria mosquito</name>
    <dbReference type="NCBI Taxonomy" id="42839"/>
    <lineage>
        <taxon>Eukaryota</taxon>
        <taxon>Metazoa</taxon>
        <taxon>Ecdysozoa</taxon>
        <taxon>Arthropoda</taxon>
        <taxon>Hexapoda</taxon>
        <taxon>Insecta</taxon>
        <taxon>Pterygota</taxon>
        <taxon>Neoptera</taxon>
        <taxon>Endopterygota</taxon>
        <taxon>Diptera</taxon>
        <taxon>Nematocera</taxon>
        <taxon>Culicoidea</taxon>
        <taxon>Culicidae</taxon>
        <taxon>Anophelinae</taxon>
        <taxon>Anopheles</taxon>
    </lineage>
</organism>
<dbReference type="AlphaFoldDB" id="T1E955"/>
<protein>
    <submittedName>
        <fullName evidence="2">Putative secreted protein</fullName>
    </submittedName>
</protein>
<accession>T1E955</accession>
<evidence type="ECO:0000256" key="1">
    <source>
        <dbReference type="SAM" id="Phobius"/>
    </source>
</evidence>
<reference evidence="2" key="1">
    <citation type="submission" date="2013-07" db="EMBL/GenBank/DDBJ databases">
        <title>Transcriptome sequencing and developmental regulation of gene expression in Anopheles aquasalis.</title>
        <authorList>
            <consortium name="Brazilian Malaria Network (MCT/CNPq/MS/SCTIE/DECIT/PRONEX 555648/2009-5) and Research Network on Bioactive Molecules from Arthropod Vectors (NAP-MOBIARVE"/>
            <consortium name="University of Sao Paulo)"/>
            <person name="Marinotti O."/>
            <person name="Ribeiro J.M.C."/>
            <person name="Costa-da-Silva A.L."/>
            <person name="Silva M.C.P."/>
            <person name="Lopes A.R."/>
            <person name="Barros M.S."/>
            <person name="Sa-Nunes A."/>
            <person name="Konjin B.B."/>
            <person name="Carvalho E."/>
            <person name="Suesdek L."/>
            <person name="Silva-Neto M.A.C."/>
            <person name="Capurro M.L."/>
        </authorList>
    </citation>
    <scope>NUCLEOTIDE SEQUENCE</scope>
    <source>
        <tissue evidence="2">Whole body</tissue>
    </source>
</reference>
<dbReference type="EMBL" id="GAMD01002153">
    <property type="protein sequence ID" value="JAA99437.1"/>
    <property type="molecule type" value="mRNA"/>
</dbReference>
<feature type="transmembrane region" description="Helical" evidence="1">
    <location>
        <begin position="15"/>
        <end position="36"/>
    </location>
</feature>
<keyword evidence="1" id="KW-0472">Membrane</keyword>
<name>T1E955_ANOAQ</name>
<sequence>MQIRLVTLPRVRTSILYMVCSILSFSLCQSNTYLWWPDFTTEEFIYKCISFPNLGQHKQRGEGSNRTNGLSMIKISGVK</sequence>
<keyword evidence="1" id="KW-1133">Transmembrane helix</keyword>
<evidence type="ECO:0000313" key="2">
    <source>
        <dbReference type="EMBL" id="JAA99437.1"/>
    </source>
</evidence>